<dbReference type="EMBL" id="JAARQN010000005">
    <property type="protein sequence ID" value="MBC1457762.1"/>
    <property type="molecule type" value="Genomic_DNA"/>
</dbReference>
<evidence type="ECO:0000256" key="3">
    <source>
        <dbReference type="SAM" id="SignalP"/>
    </source>
</evidence>
<keyword evidence="3" id="KW-0732">Signal</keyword>
<feature type="signal peptide" evidence="3">
    <location>
        <begin position="1"/>
        <end position="32"/>
    </location>
</feature>
<protein>
    <recommendedName>
        <fullName evidence="8">Carbohydrate binding domain-containing protein</fullName>
    </recommendedName>
</protein>
<dbReference type="InterPro" id="IPR054544">
    <property type="entry name" value="Pest_crys_Cry1Aa_dom-IV"/>
</dbReference>
<dbReference type="SUPFAM" id="SSF49785">
    <property type="entry name" value="Galactose-binding domain-like"/>
    <property type="match status" value="1"/>
</dbReference>
<feature type="domain" description="Pesticidal crystal protein Cry1Aa" evidence="5">
    <location>
        <begin position="651"/>
        <end position="711"/>
    </location>
</feature>
<feature type="domain" description="CBM-cenC" evidence="4">
    <location>
        <begin position="858"/>
        <end position="972"/>
    </location>
</feature>
<sequence>MLKKDLGKKVVSSTAIAALLLSSVSAPVSVLAASGNTNEVVATSVATNYNIIKNGNLKIIGYSISDWKSSASVLDGSITYQNNRVPTQITDGWHESLTVPYNPVAYAYRELNEGENRGITMKVEDHAAHIPLENRRGSMTIRQDLTDLIPGKEYILTFKTRKESSGSLGKVTVGKDSDWWGEGQITTSSATNFIKHTQKITFPGTTDGLQISLSDGTNQPMFSIANIELVPADKYEEEKEAQTAVNELFVNNNPANNIKDTITQADIDNAQAKIDVLQDATKKAALQEQLDKAQAELNAKKEATAKEEAAQTAINELFVDNNPANKIKDTVTQADIDNAQSKINAVTDPAKKAELQAQLDKAQYELNAKTDAAAKEAAAKTAVNELFVSNNPANKIKDTTTQAHIDAAQAKVNAVKDAATKATLQAQVDKAQNELNAKIDAAAKEAAAKTAVNELFVSNNPANKIKDTTTQAHIDAAQAKVNAVKDAATKAVLQAQVDKAQTELNAKIDAAAKEAAAKTAVNELFVSNNPVNKIKDTTTQAHIDAAQAKVNAVKDAATKAALQAQVDKAQTELNAKTDAAAKEAAAKTAVNELFVSNNPANKIKDTTTQAHIDAAQAKVNAVTDAATKATLQAQVDKAQAELNAKKEAEAKEAAARTAINELFVGNNPANSIKDTTTQANIDAAQAKINEVTDATKKAALQKDLDEAKKQLASKKAEDAVNALFTDATHTAIKTTTDQSAIDAAQAVINKVTDTAKKVQLQAELNKAQELFDAKNNNQEAIKSAQKAIQDLMTSLISFGQKTDLYGAIKLDTTQDMIYQAQDLLSLIPDTAVEKASLEAQLAKTQDLLMARNNEQIGNKISNGNFDSALNGWKTWVGTGSVAPTVAAKEGVASNAVKLASNSSIEQTIQGLKPNTNYVLTFYGKVDDGTFLSAGIKNHGGAQQSIRITSSDYTKGQISFTTGASAKSATFFLMKGVGTGNGFADFIIAKADNGEDLIPEVIEATKKVENLFTNLSVIGVDESKATLYKNSALKVTVKQANIDAAMAIVNDMQDSYESKADLLAMLQVAQNYLDERATEQDGNLVKNGEFDTSIANWKPWNSATSTAPTVISEDGNNVLKLAPSSSVEQVITGLQPNTTYTLEIYGKADNSGYVSVGIKNYGGAQKTGRVSGADYTKASITIRTGATNKTATVFLMKGAGTSTGMVDAVVFKDSTPESERPEVIAATSALEALFTSKTSVSTDYLTPVTIGNGAIKMTATEEELAMATAAVAAVPAGLKSKATFEAELARVTTLFDELKAAQTTNLTKNGMFDMAMTNWKTWKATAAETPVVVTEGSNKVVKLEGNSSVEQTISGLLPNTTYTVSTYGKVENGARLSLGVKSYGGTQANVFVTSTDYSQGTLTFTTGATNTSAVIFLSQGVAGGIAYADVIVTK</sequence>
<accession>A0A841YXU7</accession>
<organism evidence="6 7">
    <name type="scientific">Listeria newyorkensis</name>
    <dbReference type="NCBI Taxonomy" id="1497681"/>
    <lineage>
        <taxon>Bacteria</taxon>
        <taxon>Bacillati</taxon>
        <taxon>Bacillota</taxon>
        <taxon>Bacilli</taxon>
        <taxon>Bacillales</taxon>
        <taxon>Listeriaceae</taxon>
        <taxon>Listeria</taxon>
    </lineage>
</organism>
<feature type="domain" description="CBM-cenC" evidence="4">
    <location>
        <begin position="1081"/>
        <end position="1194"/>
    </location>
</feature>
<comment type="caution">
    <text evidence="6">The sequence shown here is derived from an EMBL/GenBank/DDBJ whole genome shotgun (WGS) entry which is preliminary data.</text>
</comment>
<evidence type="ECO:0000313" key="7">
    <source>
        <dbReference type="Proteomes" id="UP000569903"/>
    </source>
</evidence>
<feature type="domain" description="CBM-cenC" evidence="4">
    <location>
        <begin position="1304"/>
        <end position="1415"/>
    </location>
</feature>
<dbReference type="PANTHER" id="PTHR45615:SF66">
    <property type="entry name" value="CARD DOMAIN-CONTAINING PROTEIN"/>
    <property type="match status" value="1"/>
</dbReference>
<evidence type="ECO:0000259" key="5">
    <source>
        <dbReference type="Pfam" id="PF18449"/>
    </source>
</evidence>
<dbReference type="InterPro" id="IPR003305">
    <property type="entry name" value="CenC_carb-bd"/>
</dbReference>
<feature type="domain" description="Pesticidal crystal protein Cry1Aa" evidence="5">
    <location>
        <begin position="444"/>
        <end position="506"/>
    </location>
</feature>
<dbReference type="Pfam" id="PF18449">
    <property type="entry name" value="Endotoxin_C2"/>
    <property type="match status" value="8"/>
</dbReference>
<evidence type="ECO:0008006" key="8">
    <source>
        <dbReference type="Google" id="ProtNLM"/>
    </source>
</evidence>
<feature type="domain" description="Pesticidal crystal protein Cry1Aa" evidence="5">
    <location>
        <begin position="238"/>
        <end position="299"/>
    </location>
</feature>
<dbReference type="RefSeq" id="WP_185389020.1">
    <property type="nucleotide sequence ID" value="NZ_JAARQN010000005.1"/>
</dbReference>
<evidence type="ECO:0000313" key="6">
    <source>
        <dbReference type="EMBL" id="MBC1457762.1"/>
    </source>
</evidence>
<feature type="coiled-coil region" evidence="2">
    <location>
        <begin position="267"/>
        <end position="310"/>
    </location>
</feature>
<dbReference type="Proteomes" id="UP000569903">
    <property type="component" value="Unassembled WGS sequence"/>
</dbReference>
<dbReference type="Pfam" id="PF02018">
    <property type="entry name" value="CBM_4_9"/>
    <property type="match status" value="3"/>
</dbReference>
<feature type="chain" id="PRO_5032628074" description="Carbohydrate binding domain-containing protein" evidence="3">
    <location>
        <begin position="33"/>
        <end position="1433"/>
    </location>
</feature>
<reference evidence="6 7" key="1">
    <citation type="submission" date="2020-03" db="EMBL/GenBank/DDBJ databases">
        <title>Soil Listeria distribution.</title>
        <authorList>
            <person name="Liao J."/>
            <person name="Wiedmann M."/>
        </authorList>
    </citation>
    <scope>NUCLEOTIDE SEQUENCE [LARGE SCALE GENOMIC DNA]</scope>
    <source>
        <strain evidence="6 7">FSL L7-1614</strain>
    </source>
</reference>
<proteinExistence type="predicted"/>
<feature type="domain" description="Pesticidal crystal protein Cry1Aa" evidence="5">
    <location>
        <begin position="582"/>
        <end position="644"/>
    </location>
</feature>
<feature type="domain" description="Pesticidal crystal protein Cry1Aa" evidence="5">
    <location>
        <begin position="375"/>
        <end position="437"/>
    </location>
</feature>
<evidence type="ECO:0000259" key="4">
    <source>
        <dbReference type="Pfam" id="PF02018"/>
    </source>
</evidence>
<dbReference type="InterPro" id="IPR008979">
    <property type="entry name" value="Galactose-bd-like_sf"/>
</dbReference>
<name>A0A841YXU7_9LIST</name>
<keyword evidence="1" id="KW-0378">Hydrolase</keyword>
<keyword evidence="2" id="KW-0175">Coiled coil</keyword>
<dbReference type="Gene3D" id="2.60.120.260">
    <property type="entry name" value="Galactose-binding domain-like"/>
    <property type="match status" value="4"/>
</dbReference>
<dbReference type="PANTHER" id="PTHR45615">
    <property type="entry name" value="MYOSIN HEAVY CHAIN, NON-MUSCLE"/>
    <property type="match status" value="1"/>
</dbReference>
<dbReference type="GO" id="GO:0016798">
    <property type="term" value="F:hydrolase activity, acting on glycosyl bonds"/>
    <property type="evidence" value="ECO:0007669"/>
    <property type="project" value="InterPro"/>
</dbReference>
<evidence type="ECO:0000256" key="1">
    <source>
        <dbReference type="ARBA" id="ARBA00022801"/>
    </source>
</evidence>
<feature type="domain" description="Pesticidal crystal protein Cry1Aa" evidence="5">
    <location>
        <begin position="714"/>
        <end position="773"/>
    </location>
</feature>
<evidence type="ECO:0000256" key="2">
    <source>
        <dbReference type="SAM" id="Coils"/>
    </source>
</evidence>
<gene>
    <name evidence="6" type="ORF">HB850_08330</name>
</gene>
<feature type="domain" description="Pesticidal crystal protein Cry1Aa" evidence="5">
    <location>
        <begin position="513"/>
        <end position="575"/>
    </location>
</feature>
<feature type="domain" description="Pesticidal crystal protein Cry1Aa" evidence="5">
    <location>
        <begin position="306"/>
        <end position="368"/>
    </location>
</feature>